<dbReference type="EMBL" id="JAVYJV010000004">
    <property type="protein sequence ID" value="KAK4371715.1"/>
    <property type="molecule type" value="Genomic_DNA"/>
</dbReference>
<name>A0AAE1SKR5_9SOLA</name>
<accession>A0AAE1SKR5</accession>
<sequence length="73" mass="8586">MHEEMRMNLGPTLRSVPYAIVQSTVRDVKLYYSLAEVQQHYCSSLVVKPRDALSLSPHTRFPIYIYTYKCYKV</sequence>
<dbReference type="AlphaFoldDB" id="A0AAE1SKR5"/>
<keyword evidence="2" id="KW-1185">Reference proteome</keyword>
<evidence type="ECO:0000313" key="1">
    <source>
        <dbReference type="EMBL" id="KAK4371715.1"/>
    </source>
</evidence>
<gene>
    <name evidence="1" type="ORF">RND71_007099</name>
</gene>
<proteinExistence type="predicted"/>
<evidence type="ECO:0000313" key="2">
    <source>
        <dbReference type="Proteomes" id="UP001291623"/>
    </source>
</evidence>
<organism evidence="1 2">
    <name type="scientific">Anisodus tanguticus</name>
    <dbReference type="NCBI Taxonomy" id="243964"/>
    <lineage>
        <taxon>Eukaryota</taxon>
        <taxon>Viridiplantae</taxon>
        <taxon>Streptophyta</taxon>
        <taxon>Embryophyta</taxon>
        <taxon>Tracheophyta</taxon>
        <taxon>Spermatophyta</taxon>
        <taxon>Magnoliopsida</taxon>
        <taxon>eudicotyledons</taxon>
        <taxon>Gunneridae</taxon>
        <taxon>Pentapetalae</taxon>
        <taxon>asterids</taxon>
        <taxon>lamiids</taxon>
        <taxon>Solanales</taxon>
        <taxon>Solanaceae</taxon>
        <taxon>Solanoideae</taxon>
        <taxon>Hyoscyameae</taxon>
        <taxon>Anisodus</taxon>
    </lineage>
</organism>
<reference evidence="1" key="1">
    <citation type="submission" date="2023-12" db="EMBL/GenBank/DDBJ databases">
        <title>Genome assembly of Anisodus tanguticus.</title>
        <authorList>
            <person name="Wang Y.-J."/>
        </authorList>
    </citation>
    <scope>NUCLEOTIDE SEQUENCE</scope>
    <source>
        <strain evidence="1">KB-2021</strain>
        <tissue evidence="1">Leaf</tissue>
    </source>
</reference>
<dbReference type="Proteomes" id="UP001291623">
    <property type="component" value="Unassembled WGS sequence"/>
</dbReference>
<protein>
    <submittedName>
        <fullName evidence="1">Uncharacterized protein</fullName>
    </submittedName>
</protein>
<comment type="caution">
    <text evidence="1">The sequence shown here is derived from an EMBL/GenBank/DDBJ whole genome shotgun (WGS) entry which is preliminary data.</text>
</comment>